<dbReference type="AlphaFoldDB" id="A0A816L3P0"/>
<dbReference type="PANTHER" id="PTHR43443">
    <property type="entry name" value="3-HEXULOSE-6-PHOSPHATE ISOMERASE"/>
    <property type="match status" value="1"/>
</dbReference>
<protein>
    <submittedName>
        <fullName evidence="1">(rape) hypothetical protein</fullName>
    </submittedName>
</protein>
<sequence>MLTSHYETDNSHLSTCLEDEFSEDESEPFIRECHRLTDDKLTLKARSWVFLVAELTEVSRRSARVFLHGVGREGLMLKAFAMRPFHLGLSSHLASDVTTPPTSSPDLLIASAGPGGSPPSMRFAPSRNRAVLKLCSSPRSQREVLV</sequence>
<dbReference type="PANTHER" id="PTHR43443:SF1">
    <property type="entry name" value="3-HEXULOSE-6-PHOSPHATE ISOMERASE"/>
    <property type="match status" value="1"/>
</dbReference>
<evidence type="ECO:0000313" key="1">
    <source>
        <dbReference type="EMBL" id="CAF1930605.1"/>
    </source>
</evidence>
<organism evidence="1">
    <name type="scientific">Brassica napus</name>
    <name type="common">Rape</name>
    <dbReference type="NCBI Taxonomy" id="3708"/>
    <lineage>
        <taxon>Eukaryota</taxon>
        <taxon>Viridiplantae</taxon>
        <taxon>Streptophyta</taxon>
        <taxon>Embryophyta</taxon>
        <taxon>Tracheophyta</taxon>
        <taxon>Spermatophyta</taxon>
        <taxon>Magnoliopsida</taxon>
        <taxon>eudicotyledons</taxon>
        <taxon>Gunneridae</taxon>
        <taxon>Pentapetalae</taxon>
        <taxon>rosids</taxon>
        <taxon>malvids</taxon>
        <taxon>Brassicales</taxon>
        <taxon>Brassicaceae</taxon>
        <taxon>Brassiceae</taxon>
        <taxon>Brassica</taxon>
    </lineage>
</organism>
<proteinExistence type="predicted"/>
<dbReference type="SUPFAM" id="SSF53697">
    <property type="entry name" value="SIS domain"/>
    <property type="match status" value="1"/>
</dbReference>
<dbReference type="GO" id="GO:0097367">
    <property type="term" value="F:carbohydrate derivative binding"/>
    <property type="evidence" value="ECO:0007669"/>
    <property type="project" value="InterPro"/>
</dbReference>
<dbReference type="GO" id="GO:0016853">
    <property type="term" value="F:isomerase activity"/>
    <property type="evidence" value="ECO:0007669"/>
    <property type="project" value="InterPro"/>
</dbReference>
<dbReference type="InterPro" id="IPR046348">
    <property type="entry name" value="SIS_dom_sf"/>
</dbReference>
<dbReference type="Gene3D" id="3.40.50.10490">
    <property type="entry name" value="Glucose-6-phosphate isomerase like protein, domain 1"/>
    <property type="match status" value="1"/>
</dbReference>
<dbReference type="GO" id="GO:1901135">
    <property type="term" value="P:carbohydrate derivative metabolic process"/>
    <property type="evidence" value="ECO:0007669"/>
    <property type="project" value="InterPro"/>
</dbReference>
<accession>A0A816L3P0</accession>
<dbReference type="Proteomes" id="UP001295469">
    <property type="component" value="Chromosome C05"/>
</dbReference>
<reference evidence="1" key="1">
    <citation type="submission" date="2021-01" db="EMBL/GenBank/DDBJ databases">
        <authorList>
            <consortium name="Genoscope - CEA"/>
            <person name="William W."/>
        </authorList>
    </citation>
    <scope>NUCLEOTIDE SEQUENCE</scope>
</reference>
<dbReference type="EMBL" id="HG994369">
    <property type="protein sequence ID" value="CAF1930605.1"/>
    <property type="molecule type" value="Genomic_DNA"/>
</dbReference>
<gene>
    <name evidence="1" type="ORF">DARMORV10_C05P38730.1</name>
</gene>
<name>A0A816L3P0_BRANA</name>
<dbReference type="InterPro" id="IPR017552">
    <property type="entry name" value="PHI/rmpB"/>
</dbReference>